<dbReference type="InterPro" id="IPR025049">
    <property type="entry name" value="Mfa-like_1"/>
</dbReference>
<name>A0A415BSU4_PHOVU</name>
<dbReference type="EMBL" id="QRLF01000011">
    <property type="protein sequence ID" value="RHI92158.1"/>
    <property type="molecule type" value="Genomic_DNA"/>
</dbReference>
<evidence type="ECO:0008006" key="3">
    <source>
        <dbReference type="Google" id="ProtNLM"/>
    </source>
</evidence>
<reference evidence="1 2" key="1">
    <citation type="submission" date="2018-08" db="EMBL/GenBank/DDBJ databases">
        <title>A genome reference for cultivated species of the human gut microbiota.</title>
        <authorList>
            <person name="Zou Y."/>
            <person name="Xue W."/>
            <person name="Luo G."/>
        </authorList>
    </citation>
    <scope>NUCLEOTIDE SEQUENCE [LARGE SCALE GENOMIC DNA]</scope>
    <source>
        <strain evidence="1 2">AM13-21</strain>
    </source>
</reference>
<dbReference type="Proteomes" id="UP000285777">
    <property type="component" value="Unassembled WGS sequence"/>
</dbReference>
<evidence type="ECO:0000313" key="1">
    <source>
        <dbReference type="EMBL" id="RHI92158.1"/>
    </source>
</evidence>
<proteinExistence type="predicted"/>
<dbReference type="AlphaFoldDB" id="A0A415BSU4"/>
<dbReference type="Pfam" id="PF13149">
    <property type="entry name" value="Mfa_like_1"/>
    <property type="match status" value="1"/>
</dbReference>
<sequence length="396" mass="42276">MMTALLLAACTQYEMPGDGNTLPEGVYPLEIASVAMDVQGSQQPWSADAPQTRVSESYSRDFSRWDQGDKIKVQIGDGTPGTYTYEPPRLLDVAEGDAPAYWTSKADNQSIRAWHTSSGNGTVELDKQTQDLAYVLTAEVTANFNKRPELIFSHALAKVRVVLEGSDADKVDDVKIKTYTSCTFNEDGTLTAGDTEDYISMVPVVFDGSDEIAFWEANVVPTEAVTDGYKISGFKVKIKDSDTYVNGTLKGDGIAPAKAKVNTITLTVGKGLTEIKGGETIDKPGDYIITGRHSETITLNAEGINLTLQDVNVSVSGKDVSAIDIKGGSTVITVEGTNNTLSSSQWGGITMSGSANLTIQGAGKEKSSLTVTAGNNDGFELPMSVLVRLQTLLVET</sequence>
<evidence type="ECO:0000313" key="2">
    <source>
        <dbReference type="Proteomes" id="UP000285777"/>
    </source>
</evidence>
<protein>
    <recommendedName>
        <fullName evidence="3">Fimbrillin family protein</fullName>
    </recommendedName>
</protein>
<gene>
    <name evidence="1" type="ORF">DW150_08110</name>
</gene>
<organism evidence="1 2">
    <name type="scientific">Phocaeicola vulgatus</name>
    <name type="common">Bacteroides vulgatus</name>
    <dbReference type="NCBI Taxonomy" id="821"/>
    <lineage>
        <taxon>Bacteria</taxon>
        <taxon>Pseudomonadati</taxon>
        <taxon>Bacteroidota</taxon>
        <taxon>Bacteroidia</taxon>
        <taxon>Bacteroidales</taxon>
        <taxon>Bacteroidaceae</taxon>
        <taxon>Phocaeicola</taxon>
    </lineage>
</organism>
<comment type="caution">
    <text evidence="1">The sequence shown here is derived from an EMBL/GenBank/DDBJ whole genome shotgun (WGS) entry which is preliminary data.</text>
</comment>
<accession>A0A415BSU4</accession>